<evidence type="ECO:0000256" key="12">
    <source>
        <dbReference type="ARBA" id="ARBA00023033"/>
    </source>
</evidence>
<evidence type="ECO:0000256" key="5">
    <source>
        <dbReference type="ARBA" id="ARBA00010617"/>
    </source>
</evidence>
<dbReference type="GO" id="GO:0004497">
    <property type="term" value="F:monooxygenase activity"/>
    <property type="evidence" value="ECO:0007669"/>
    <property type="project" value="UniProtKB-KW"/>
</dbReference>
<dbReference type="PANTHER" id="PTHR24292:SF54">
    <property type="entry name" value="CYP9F3-RELATED"/>
    <property type="match status" value="1"/>
</dbReference>
<evidence type="ECO:0000256" key="8">
    <source>
        <dbReference type="ARBA" id="ARBA00022824"/>
    </source>
</evidence>
<dbReference type="GO" id="GO:0005506">
    <property type="term" value="F:iron ion binding"/>
    <property type="evidence" value="ECO:0007669"/>
    <property type="project" value="InterPro"/>
</dbReference>
<evidence type="ECO:0000313" key="16">
    <source>
        <dbReference type="EMBL" id="APH81388.1"/>
    </source>
</evidence>
<reference evidence="16" key="1">
    <citation type="submission" date="2016-11" db="EMBL/GenBank/DDBJ databases">
        <title>Comparative effects of crude oil on the Antarctic and temperate congenic copepods Tigriopus kingsejongensis and Tigriopus japonicus.</title>
        <authorList>
            <person name="Lee J.-S."/>
        </authorList>
    </citation>
    <scope>NUCLEOTIDE SEQUENCE</scope>
</reference>
<dbReference type="AlphaFoldDB" id="A0A2H4FY83"/>
<dbReference type="InterPro" id="IPR001128">
    <property type="entry name" value="Cyt_P450"/>
</dbReference>
<dbReference type="SUPFAM" id="SSF48264">
    <property type="entry name" value="Cytochrome P450"/>
    <property type="match status" value="1"/>
</dbReference>
<dbReference type="CDD" id="cd11055">
    <property type="entry name" value="CYP3A-like"/>
    <property type="match status" value="1"/>
</dbReference>
<comment type="cofactor">
    <cofactor evidence="1 14">
        <name>heme</name>
        <dbReference type="ChEBI" id="CHEBI:30413"/>
    </cofactor>
</comment>
<name>A0A2H4FY83_9MAXI</name>
<sequence>MLFELLLLIGTLTVLYYFHLKRKWTLWEKKGVPFIPGTFPFGSTAVFNWDVVLGRKNFNQMALEQASSLGFPKVFGVYDFGTPLLVVNDPEIAKQVMVKDFDHFVNRQGDALAFLLEGKTEVDQAWGKQITSLRGEEWKHSRMTFTPIFTGGKLKGMIHFIHQVTDELIKSLDACVAKDQPVNLKDKFGNMSMDAISSCAFGLNANSFNDKNSTNKRHARRIFRNSGKDFFKLFCAMMPGGVKLMELMNIPVMKGPETEFFLKIIRDTIAHRLLTKTRRNDLVDLMIDAMNENRTKGAREDQDSDELSIGATALVILVAGYDTTAQTMALTSYYLAKNPDCQEKLYQEIMDAVSEMDDEHPDYNLVQGLPYLDMVVHETLRIMPALGVITRGCSKDYPFPGIDYVIPKGTELHIYVGGIHMNPDIYPDPEKFDPERFSKEAKAERHPYAFLGFGQGPRSCIGMRFALLEAKLALFATLRKYKLKTCPETVEAFTLDPSAILSNPKEDLLIKLEAR</sequence>
<keyword evidence="7 14" id="KW-0479">Metal-binding</keyword>
<evidence type="ECO:0000256" key="3">
    <source>
        <dbReference type="ARBA" id="ARBA00004174"/>
    </source>
</evidence>
<evidence type="ECO:0000256" key="4">
    <source>
        <dbReference type="ARBA" id="ARBA00004406"/>
    </source>
</evidence>
<dbReference type="InterPro" id="IPR036396">
    <property type="entry name" value="Cyt_P450_sf"/>
</dbReference>
<comment type="similarity">
    <text evidence="5 15">Belongs to the cytochrome P450 family.</text>
</comment>
<evidence type="ECO:0000256" key="10">
    <source>
        <dbReference type="ARBA" id="ARBA00023002"/>
    </source>
</evidence>
<dbReference type="InterPro" id="IPR002403">
    <property type="entry name" value="Cyt_P450_E_grp-IV"/>
</dbReference>
<dbReference type="Gene3D" id="1.10.630.10">
    <property type="entry name" value="Cytochrome P450"/>
    <property type="match status" value="1"/>
</dbReference>
<evidence type="ECO:0000256" key="13">
    <source>
        <dbReference type="ARBA" id="ARBA00023136"/>
    </source>
</evidence>
<dbReference type="InterPro" id="IPR017972">
    <property type="entry name" value="Cyt_P450_CS"/>
</dbReference>
<feature type="binding site" description="axial binding residue" evidence="14">
    <location>
        <position position="460"/>
    </location>
    <ligand>
        <name>heme</name>
        <dbReference type="ChEBI" id="CHEBI:30413"/>
    </ligand>
    <ligandPart>
        <name>Fe</name>
        <dbReference type="ChEBI" id="CHEBI:18248"/>
    </ligandPart>
</feature>
<evidence type="ECO:0000256" key="7">
    <source>
        <dbReference type="ARBA" id="ARBA00022723"/>
    </source>
</evidence>
<dbReference type="PANTHER" id="PTHR24292">
    <property type="entry name" value="CYTOCHROME P450"/>
    <property type="match status" value="1"/>
</dbReference>
<keyword evidence="6 14" id="KW-0349">Heme</keyword>
<protein>
    <submittedName>
        <fullName evidence="16">Cytochrome P450 CYP3026A2</fullName>
    </submittedName>
</protein>
<keyword evidence="13" id="KW-0472">Membrane</keyword>
<evidence type="ECO:0000256" key="1">
    <source>
        <dbReference type="ARBA" id="ARBA00001971"/>
    </source>
</evidence>
<evidence type="ECO:0000256" key="14">
    <source>
        <dbReference type="PIRSR" id="PIRSR602403-1"/>
    </source>
</evidence>
<dbReference type="PRINTS" id="PR00465">
    <property type="entry name" value="EP450IV"/>
</dbReference>
<evidence type="ECO:0000256" key="15">
    <source>
        <dbReference type="RuleBase" id="RU000461"/>
    </source>
</evidence>
<evidence type="ECO:0000256" key="9">
    <source>
        <dbReference type="ARBA" id="ARBA00022848"/>
    </source>
</evidence>
<evidence type="ECO:0000256" key="6">
    <source>
        <dbReference type="ARBA" id="ARBA00022617"/>
    </source>
</evidence>
<keyword evidence="9" id="KW-0492">Microsome</keyword>
<comment type="subcellular location">
    <subcellularLocation>
        <location evidence="4">Endoplasmic reticulum membrane</location>
        <topology evidence="4">Peripheral membrane protein</topology>
    </subcellularLocation>
    <subcellularLocation>
        <location evidence="3">Microsome membrane</location>
        <topology evidence="3">Peripheral membrane protein</topology>
    </subcellularLocation>
</comment>
<dbReference type="Pfam" id="PF00067">
    <property type="entry name" value="p450"/>
    <property type="match status" value="1"/>
</dbReference>
<evidence type="ECO:0000256" key="11">
    <source>
        <dbReference type="ARBA" id="ARBA00023004"/>
    </source>
</evidence>
<dbReference type="PRINTS" id="PR00385">
    <property type="entry name" value="P450"/>
</dbReference>
<dbReference type="GO" id="GO:0016705">
    <property type="term" value="F:oxidoreductase activity, acting on paired donors, with incorporation or reduction of molecular oxygen"/>
    <property type="evidence" value="ECO:0007669"/>
    <property type="project" value="InterPro"/>
</dbReference>
<dbReference type="PROSITE" id="PS00086">
    <property type="entry name" value="CYTOCHROME_P450"/>
    <property type="match status" value="1"/>
</dbReference>
<proteinExistence type="evidence at transcript level"/>
<dbReference type="InterPro" id="IPR050476">
    <property type="entry name" value="Insect_CytP450_Detox"/>
</dbReference>
<dbReference type="GO" id="GO:0005789">
    <property type="term" value="C:endoplasmic reticulum membrane"/>
    <property type="evidence" value="ECO:0007669"/>
    <property type="project" value="UniProtKB-SubCell"/>
</dbReference>
<evidence type="ECO:0000256" key="2">
    <source>
        <dbReference type="ARBA" id="ARBA00003690"/>
    </source>
</evidence>
<keyword evidence="8" id="KW-0256">Endoplasmic reticulum</keyword>
<dbReference type="FunFam" id="1.10.630.10:FF:000042">
    <property type="entry name" value="Cytochrome P450"/>
    <property type="match status" value="1"/>
</dbReference>
<comment type="function">
    <text evidence="2">May be involved in the metabolism of insect hormones and in the breakdown of synthetic insecticides.</text>
</comment>
<accession>A0A2H4FY83</accession>
<dbReference type="GO" id="GO:0020037">
    <property type="term" value="F:heme binding"/>
    <property type="evidence" value="ECO:0007669"/>
    <property type="project" value="InterPro"/>
</dbReference>
<keyword evidence="10 15" id="KW-0560">Oxidoreductase</keyword>
<organism evidence="16">
    <name type="scientific">Tigriopus kingsejongensis</name>
    <dbReference type="NCBI Taxonomy" id="1133412"/>
    <lineage>
        <taxon>Eukaryota</taxon>
        <taxon>Metazoa</taxon>
        <taxon>Ecdysozoa</taxon>
        <taxon>Arthropoda</taxon>
        <taxon>Crustacea</taxon>
        <taxon>Multicrustacea</taxon>
        <taxon>Hexanauplia</taxon>
        <taxon>Copepoda</taxon>
        <taxon>Harpacticoida</taxon>
        <taxon>Harpacticidae</taxon>
        <taxon>Tigriopus</taxon>
    </lineage>
</organism>
<keyword evidence="12 15" id="KW-0503">Monooxygenase</keyword>
<dbReference type="EMBL" id="KY249917">
    <property type="protein sequence ID" value="APH81388.1"/>
    <property type="molecule type" value="mRNA"/>
</dbReference>
<keyword evidence="11 14" id="KW-0408">Iron</keyword>